<reference evidence="3 4" key="1">
    <citation type="journal article" date="2019" name="Int. J. Syst. Evol. Microbiol.">
        <title>The Global Catalogue of Microorganisms (GCM) 10K type strain sequencing project: providing services to taxonomists for standard genome sequencing and annotation.</title>
        <authorList>
            <consortium name="The Broad Institute Genomics Platform"/>
            <consortium name="The Broad Institute Genome Sequencing Center for Infectious Disease"/>
            <person name="Wu L."/>
            <person name="Ma J."/>
        </authorList>
    </citation>
    <scope>NUCLEOTIDE SEQUENCE [LARGE SCALE GENOMIC DNA]</scope>
    <source>
        <strain evidence="3 4">JCM 8736</strain>
    </source>
</reference>
<dbReference type="InterPro" id="IPR011013">
    <property type="entry name" value="Gal_mutarotase_sf_dom"/>
</dbReference>
<keyword evidence="4" id="KW-1185">Reference proteome</keyword>
<evidence type="ECO:0008006" key="5">
    <source>
        <dbReference type="Google" id="ProtNLM"/>
    </source>
</evidence>
<name>A0ABN3YAP1_9ENTE</name>
<dbReference type="SUPFAM" id="SSF48208">
    <property type="entry name" value="Six-hairpin glycosidases"/>
    <property type="match status" value="1"/>
</dbReference>
<dbReference type="Pfam" id="PF03632">
    <property type="entry name" value="Glyco_hydro_65m"/>
    <property type="match status" value="1"/>
</dbReference>
<dbReference type="Gene3D" id="2.70.98.40">
    <property type="entry name" value="Glycoside hydrolase, family 65, N-terminal domain"/>
    <property type="match status" value="1"/>
</dbReference>
<feature type="domain" description="Glycoside hydrolase family 65 central catalytic" evidence="1">
    <location>
        <begin position="310"/>
        <end position="567"/>
    </location>
</feature>
<dbReference type="InterPro" id="IPR012341">
    <property type="entry name" value="6hp_glycosidase-like_sf"/>
</dbReference>
<dbReference type="EMBL" id="BAAAXQ010000070">
    <property type="protein sequence ID" value="GAA3024227.1"/>
    <property type="molecule type" value="Genomic_DNA"/>
</dbReference>
<dbReference type="PANTHER" id="PTHR11051:SF8">
    <property type="entry name" value="PROTEIN-GLUCOSYLGALACTOSYLHYDROXYLYSINE GLUCOSIDASE"/>
    <property type="match status" value="1"/>
</dbReference>
<proteinExistence type="predicted"/>
<dbReference type="RefSeq" id="WP_344672443.1">
    <property type="nucleotide sequence ID" value="NZ_BAAAXQ010000070.1"/>
</dbReference>
<evidence type="ECO:0000259" key="2">
    <source>
        <dbReference type="Pfam" id="PF03636"/>
    </source>
</evidence>
<dbReference type="Proteomes" id="UP001501577">
    <property type="component" value="Unassembled WGS sequence"/>
</dbReference>
<dbReference type="Pfam" id="PF03636">
    <property type="entry name" value="Glyco_hydro_65N"/>
    <property type="match status" value="1"/>
</dbReference>
<organism evidence="3 4">
    <name type="scientific">Tetragenococcus solitarius</name>
    <dbReference type="NCBI Taxonomy" id="71453"/>
    <lineage>
        <taxon>Bacteria</taxon>
        <taxon>Bacillati</taxon>
        <taxon>Bacillota</taxon>
        <taxon>Bacilli</taxon>
        <taxon>Lactobacillales</taxon>
        <taxon>Enterococcaceae</taxon>
        <taxon>Tetragenococcus</taxon>
    </lineage>
</organism>
<dbReference type="InterPro" id="IPR005195">
    <property type="entry name" value="Glyco_hydro_65_M"/>
</dbReference>
<accession>A0ABN3YAP1</accession>
<dbReference type="SUPFAM" id="SSF74650">
    <property type="entry name" value="Galactose mutarotase-like"/>
    <property type="match status" value="1"/>
</dbReference>
<evidence type="ECO:0000313" key="4">
    <source>
        <dbReference type="Proteomes" id="UP001501577"/>
    </source>
</evidence>
<dbReference type="Gene3D" id="1.50.10.10">
    <property type="match status" value="1"/>
</dbReference>
<dbReference type="InterPro" id="IPR008928">
    <property type="entry name" value="6-hairpin_glycosidase_sf"/>
</dbReference>
<sequence>MERIDYIDEWNIAENYFSEESLGKLEVNMAMGNGYLGVRNCHEESYVTEKRNMFVAGIFNKFSKKEVTELANMPDISKISVWLNGKRLTLNRGRVTQYRRVFNYRNGESVRSFIWESETGFSVRFIFKKFVSMYNKHLIVTEMTAENLGKQATMAVQSGIDGTFTNTGSQHFEEGEKRYLDNQFLYLQTQTTEKKTKVALATCHKLNKAHQTEPSMKRRQLYENKEFDLLENETVTFTKYSLLKTGQDLEYTGKDYLRQGLIDELNSITRERYRDLLSASATVWEKIWEESKTEIRGDTQDALLLNAARYHLHIMTPVHDNRLNISGKGLSGEGYKGHTFWDTEIFILPYFVYTFPHWAKSLVTYRLKGLGAAKENADLKGYSGALYPWESAWLSDGEVTPKFGGIDVVSGKRREVLTGKIEHHITGDVIYGLMQYLKATNDIEMKKNAFSLLMETAIFWTSRVNYNKQLDRYEILDVIGPDEYKEHVNNNAYTNYLAKYNLDVALRAYAESKNIELKNKYKNQFNIIKEIANKLYLPVPNKEGILPQDDNYLKKQMIDLTKYFEAEEVNLNNSYFSLKHVPTA</sequence>
<dbReference type="PANTHER" id="PTHR11051">
    <property type="entry name" value="GLYCOSYL HYDROLASE-RELATED"/>
    <property type="match status" value="1"/>
</dbReference>
<evidence type="ECO:0000313" key="3">
    <source>
        <dbReference type="EMBL" id="GAA3024227.1"/>
    </source>
</evidence>
<feature type="domain" description="Glycoside hydrolase family 65 N-terminal" evidence="2">
    <location>
        <begin position="14"/>
        <end position="245"/>
    </location>
</feature>
<gene>
    <name evidence="3" type="ORF">GCM10019998_21010</name>
</gene>
<evidence type="ECO:0000259" key="1">
    <source>
        <dbReference type="Pfam" id="PF03632"/>
    </source>
</evidence>
<dbReference type="InterPro" id="IPR005196">
    <property type="entry name" value="Glyco_hydro_65_N"/>
</dbReference>
<protein>
    <recommendedName>
        <fullName evidence="5">Glycoside hydrolase family 65 protein</fullName>
    </recommendedName>
</protein>
<comment type="caution">
    <text evidence="3">The sequence shown here is derived from an EMBL/GenBank/DDBJ whole genome shotgun (WGS) entry which is preliminary data.</text>
</comment>
<dbReference type="InterPro" id="IPR037018">
    <property type="entry name" value="GH65_N"/>
</dbReference>